<dbReference type="EMBL" id="UOFL01000170">
    <property type="protein sequence ID" value="VAW78951.1"/>
    <property type="molecule type" value="Genomic_DNA"/>
</dbReference>
<evidence type="ECO:0000313" key="1">
    <source>
        <dbReference type="EMBL" id="VAW78951.1"/>
    </source>
</evidence>
<reference evidence="1" key="1">
    <citation type="submission" date="2018-06" db="EMBL/GenBank/DDBJ databases">
        <authorList>
            <person name="Zhirakovskaya E."/>
        </authorList>
    </citation>
    <scope>NUCLEOTIDE SEQUENCE</scope>
</reference>
<dbReference type="AlphaFoldDB" id="A0A3B0YHP8"/>
<name>A0A3B0YHP8_9ZZZZ</name>
<organism evidence="1">
    <name type="scientific">hydrothermal vent metagenome</name>
    <dbReference type="NCBI Taxonomy" id="652676"/>
    <lineage>
        <taxon>unclassified sequences</taxon>
        <taxon>metagenomes</taxon>
        <taxon>ecological metagenomes</taxon>
    </lineage>
</organism>
<protein>
    <submittedName>
        <fullName evidence="1">Uncharacterized protein</fullName>
    </submittedName>
</protein>
<accession>A0A3B0YHP8</accession>
<gene>
    <name evidence="1" type="ORF">MNBD_GAMMA12-3240</name>
</gene>
<proteinExistence type="predicted"/>
<sequence length="421" mass="48102">MNFLKSIVLLLLTAVPFQSTSLLAVGETPVQTKINNIAAAKALLGTHKMTHQVISWAYFGSVTINNQQGIYYLKGTHVGRSKGGKENTDLFKINGQITEINNNYFKFVGTMTTQFKSDKNKRCKKTGTFYFRYRQGKSRSWRLLNEQHTCSNHVVLIDIYVNKRWAPRRYGKLLTQSEQWGIGLLVNKNASTIDNFTIPSTVSESMKFKILFPITGLVKLYDKPDGVIIGSANINVTGEKPSFDNLTIKQMDTRFIRVAKALLVERDNSVFKLTVHANDIVELRRNLYAVKVYDQRDGYLKVFPQSIKYSAWVSIADLNQRGVVYKSWRQYMLDEKKQSFYPSLVGINVRSIFNVTGKKLTTIKGKSYQIKLSGESKGNWLKVKVTRMSADCLKEFEEWDGWIKALDDKGFPNIWVDDTNC</sequence>